<dbReference type="Proteomes" id="UP000781932">
    <property type="component" value="Unassembled WGS sequence"/>
</dbReference>
<dbReference type="AlphaFoldDB" id="A0A9P6IDP9"/>
<dbReference type="EMBL" id="JAATWM020000002">
    <property type="protein sequence ID" value="KAF9881517.1"/>
    <property type="molecule type" value="Genomic_DNA"/>
</dbReference>
<sequence length="324" mass="33900">MPPTKSLLAVLALIPLATSQSSSSSEPVREITSNAQGPYYIPNDPWTSSFSSPSYSSLYPFDAPDVSQPYPAPVIAGWSVSVAVQDNIPLTSATPNQLNATERAKFIAGVRVALNPPPSLRVGGGDGAWKLDASWRVCYSQPSLLVNGTIMRRLASDDGSCGGLWSASCLRGIEASMLSAWTTKQDFDLEDGCPFSIPSICGAPDSSGFTTNSITAGEAFAWGLGDSGVGSARGVQVMGWGTEPGAEGDREKLELARGFVNPLIIAFGPGDRSRAEKSEVKVQIICPRAKEEGEVGPGQSEGTGLRIDMALVLGLALGLASYLV</sequence>
<keyword evidence="1" id="KW-0732">Signal</keyword>
<feature type="signal peptide" evidence="1">
    <location>
        <begin position="1"/>
        <end position="19"/>
    </location>
</feature>
<dbReference type="RefSeq" id="XP_038750978.1">
    <property type="nucleotide sequence ID" value="XM_038883383.1"/>
</dbReference>
<reference evidence="2" key="2">
    <citation type="submission" date="2020-11" db="EMBL/GenBank/DDBJ databases">
        <title>Whole genome sequencing of Colletotrichum sp.</title>
        <authorList>
            <person name="Li H."/>
        </authorList>
    </citation>
    <scope>NUCLEOTIDE SEQUENCE</scope>
    <source>
        <strain evidence="2">CkLH20</strain>
    </source>
</reference>
<reference evidence="2" key="1">
    <citation type="submission" date="2020-03" db="EMBL/GenBank/DDBJ databases">
        <authorList>
            <person name="He L."/>
        </authorList>
    </citation>
    <scope>NUCLEOTIDE SEQUENCE</scope>
    <source>
        <strain evidence="2">CkLH20</strain>
    </source>
</reference>
<dbReference type="OrthoDB" id="4526039at2759"/>
<evidence type="ECO:0000256" key="1">
    <source>
        <dbReference type="SAM" id="SignalP"/>
    </source>
</evidence>
<dbReference type="GeneID" id="62156457"/>
<comment type="caution">
    <text evidence="2">The sequence shown here is derived from an EMBL/GenBank/DDBJ whole genome shotgun (WGS) entry which is preliminary data.</text>
</comment>
<evidence type="ECO:0000313" key="2">
    <source>
        <dbReference type="EMBL" id="KAF9881517.1"/>
    </source>
</evidence>
<protein>
    <submittedName>
        <fullName evidence="2">Uncharacterized protein</fullName>
    </submittedName>
</protein>
<feature type="chain" id="PRO_5040133910" evidence="1">
    <location>
        <begin position="20"/>
        <end position="324"/>
    </location>
</feature>
<organism evidence="2 3">
    <name type="scientific">Colletotrichum karsti</name>
    <dbReference type="NCBI Taxonomy" id="1095194"/>
    <lineage>
        <taxon>Eukaryota</taxon>
        <taxon>Fungi</taxon>
        <taxon>Dikarya</taxon>
        <taxon>Ascomycota</taxon>
        <taxon>Pezizomycotina</taxon>
        <taxon>Sordariomycetes</taxon>
        <taxon>Hypocreomycetidae</taxon>
        <taxon>Glomerellales</taxon>
        <taxon>Glomerellaceae</taxon>
        <taxon>Colletotrichum</taxon>
        <taxon>Colletotrichum boninense species complex</taxon>
    </lineage>
</organism>
<proteinExistence type="predicted"/>
<keyword evidence="3" id="KW-1185">Reference proteome</keyword>
<gene>
    <name evidence="2" type="ORF">CkaCkLH20_00663</name>
</gene>
<accession>A0A9P6IDP9</accession>
<evidence type="ECO:0000313" key="3">
    <source>
        <dbReference type="Proteomes" id="UP000781932"/>
    </source>
</evidence>
<name>A0A9P6IDP9_9PEZI</name>